<evidence type="ECO:0000313" key="1">
    <source>
        <dbReference type="Proteomes" id="UP000887565"/>
    </source>
</evidence>
<evidence type="ECO:0000313" key="2">
    <source>
        <dbReference type="WBParaSite" id="nRc.2.0.1.t00052-RA"/>
    </source>
</evidence>
<dbReference type="AlphaFoldDB" id="A0A915HF90"/>
<keyword evidence="1" id="KW-1185">Reference proteome</keyword>
<reference evidence="2" key="1">
    <citation type="submission" date="2022-11" db="UniProtKB">
        <authorList>
            <consortium name="WormBaseParasite"/>
        </authorList>
    </citation>
    <scope>IDENTIFICATION</scope>
</reference>
<sequence>MFVCHVRYDESHVYENYGAIVTIVHEVMDGSFDSRRFYRTARIHYLINSIREVHLDSNHNSSHPCVQNRDYLKQNNCQLNRFYYKVALEIRLVWYYSVGGNGTCFLISSGNNSYESFCSAFNRKNCGSLRSWK</sequence>
<accession>A0A915HF90</accession>
<protein>
    <submittedName>
        <fullName evidence="2">Uncharacterized protein</fullName>
    </submittedName>
</protein>
<name>A0A915HF90_ROMCU</name>
<organism evidence="1 2">
    <name type="scientific">Romanomermis culicivorax</name>
    <name type="common">Nematode worm</name>
    <dbReference type="NCBI Taxonomy" id="13658"/>
    <lineage>
        <taxon>Eukaryota</taxon>
        <taxon>Metazoa</taxon>
        <taxon>Ecdysozoa</taxon>
        <taxon>Nematoda</taxon>
        <taxon>Enoplea</taxon>
        <taxon>Dorylaimia</taxon>
        <taxon>Mermithida</taxon>
        <taxon>Mermithoidea</taxon>
        <taxon>Mermithidae</taxon>
        <taxon>Romanomermis</taxon>
    </lineage>
</organism>
<dbReference type="WBParaSite" id="nRc.2.0.1.t00052-RA">
    <property type="protein sequence ID" value="nRc.2.0.1.t00052-RA"/>
    <property type="gene ID" value="nRc.2.0.1.g00052"/>
</dbReference>
<proteinExistence type="predicted"/>
<dbReference type="Proteomes" id="UP000887565">
    <property type="component" value="Unplaced"/>
</dbReference>